<organism evidence="2 3">
    <name type="scientific">Gottfriedia solisilvae</name>
    <dbReference type="NCBI Taxonomy" id="1516104"/>
    <lineage>
        <taxon>Bacteria</taxon>
        <taxon>Bacillati</taxon>
        <taxon>Bacillota</taxon>
        <taxon>Bacilli</taxon>
        <taxon>Bacillales</taxon>
        <taxon>Bacillaceae</taxon>
        <taxon>Gottfriedia</taxon>
    </lineage>
</organism>
<sequence length="137" mass="16227">MVIFLKKIYDYLSIEKKLNESGVYLPYTVLIVNLLIVFFLIQIDIIHSYNSFIQLSRTHNKLERTYAHAIYDLKIGNIPLQSNVVKYYNDTKIIWDIKATTSDEFFIKLTSSNSRIKKHVVQFKYKKNENQISGWID</sequence>
<name>A0A8J3AD33_9BACI</name>
<keyword evidence="1" id="KW-1133">Transmembrane helix</keyword>
<reference evidence="3" key="1">
    <citation type="journal article" date="2019" name="Int. J. Syst. Evol. Microbiol.">
        <title>The Global Catalogue of Microorganisms (GCM) 10K type strain sequencing project: providing services to taxonomists for standard genome sequencing and annotation.</title>
        <authorList>
            <consortium name="The Broad Institute Genomics Platform"/>
            <consortium name="The Broad Institute Genome Sequencing Center for Infectious Disease"/>
            <person name="Wu L."/>
            <person name="Ma J."/>
        </authorList>
    </citation>
    <scope>NUCLEOTIDE SEQUENCE [LARGE SCALE GENOMIC DNA]</scope>
    <source>
        <strain evidence="3">CGMCC 1.14993</strain>
    </source>
</reference>
<comment type="caution">
    <text evidence="2">The sequence shown here is derived from an EMBL/GenBank/DDBJ whole genome shotgun (WGS) entry which is preliminary data.</text>
</comment>
<gene>
    <name evidence="2" type="ORF">GCM10007380_06780</name>
</gene>
<dbReference type="Proteomes" id="UP000626244">
    <property type="component" value="Unassembled WGS sequence"/>
</dbReference>
<keyword evidence="1" id="KW-0812">Transmembrane</keyword>
<dbReference type="EMBL" id="BMHB01000001">
    <property type="protein sequence ID" value="GGI11228.1"/>
    <property type="molecule type" value="Genomic_DNA"/>
</dbReference>
<dbReference type="AlphaFoldDB" id="A0A8J3AD33"/>
<evidence type="ECO:0000313" key="2">
    <source>
        <dbReference type="EMBL" id="GGI11228.1"/>
    </source>
</evidence>
<feature type="transmembrane region" description="Helical" evidence="1">
    <location>
        <begin position="21"/>
        <end position="41"/>
    </location>
</feature>
<evidence type="ECO:0000256" key="1">
    <source>
        <dbReference type="SAM" id="Phobius"/>
    </source>
</evidence>
<proteinExistence type="predicted"/>
<keyword evidence="3" id="KW-1185">Reference proteome</keyword>
<accession>A0A8J3AD33</accession>
<protein>
    <submittedName>
        <fullName evidence="2">Uncharacterized protein</fullName>
    </submittedName>
</protein>
<evidence type="ECO:0000313" key="3">
    <source>
        <dbReference type="Proteomes" id="UP000626244"/>
    </source>
</evidence>
<keyword evidence="1" id="KW-0472">Membrane</keyword>